<evidence type="ECO:0000313" key="2">
    <source>
        <dbReference type="EMBL" id="PSN65846.1"/>
    </source>
</evidence>
<evidence type="ECO:0000256" key="1">
    <source>
        <dbReference type="SAM" id="MobiDB-lite"/>
    </source>
</evidence>
<keyword evidence="3" id="KW-1185">Reference proteome</keyword>
<dbReference type="AlphaFoldDB" id="A0A2T2NKQ0"/>
<feature type="compositionally biased region" description="Basic and acidic residues" evidence="1">
    <location>
        <begin position="404"/>
        <end position="413"/>
    </location>
</feature>
<sequence>MQNYVQADRFRYDRSLVSKIYGEHSPPLFNLVPRSWNPESKREEENSVPIRYIETVLPQDTEEHTAPHVDTKVSPVTKTAKTSVPTKSTPGLIRKVQPLPISSDANERQPLVFRKYTWRDSIDTEATAAYFQKRKQQRSTLEKLGKSTGSIQLAVHNLTTNARQMMADIHQRTRNAKRHHFVYVSMANFLQDVQAENKRYRFLYFLDKLSSDAALLDAHFFILEREAQYLFSSRARSLISKLEDFTTRMGDRIELYDHIFTKTVSKIVLYTQVRTKLFDLANNSAIDVYNLNIALRRHLAAMLTARQRHKLPHPMARGIPPLETRLVALRVFAKNLFVNSDAVYTPAEIRHHLNDIEVQKHPGTDPRVRIRKFSAKPLPEDREVWRPFLEHRLRVVGTRMEHEEKGLERRGFEEEGQGGDDEVSREDLMEMWREQVKSLKKRDVLRQVSGWIGGVQTGKFNNNLLGADFKGRKFGEDSSTSEDTEGRKGIDV</sequence>
<organism evidence="2 3">
    <name type="scientific">Corynespora cassiicola Philippines</name>
    <dbReference type="NCBI Taxonomy" id="1448308"/>
    <lineage>
        <taxon>Eukaryota</taxon>
        <taxon>Fungi</taxon>
        <taxon>Dikarya</taxon>
        <taxon>Ascomycota</taxon>
        <taxon>Pezizomycotina</taxon>
        <taxon>Dothideomycetes</taxon>
        <taxon>Pleosporomycetidae</taxon>
        <taxon>Pleosporales</taxon>
        <taxon>Corynesporascaceae</taxon>
        <taxon>Corynespora</taxon>
    </lineage>
</organism>
<reference evidence="2 3" key="1">
    <citation type="journal article" date="2018" name="Front. Microbiol.">
        <title>Genome-Wide Analysis of Corynespora cassiicola Leaf Fall Disease Putative Effectors.</title>
        <authorList>
            <person name="Lopez D."/>
            <person name="Ribeiro S."/>
            <person name="Label P."/>
            <person name="Fumanal B."/>
            <person name="Venisse J.S."/>
            <person name="Kohler A."/>
            <person name="de Oliveira R.R."/>
            <person name="Labutti K."/>
            <person name="Lipzen A."/>
            <person name="Lail K."/>
            <person name="Bauer D."/>
            <person name="Ohm R.A."/>
            <person name="Barry K.W."/>
            <person name="Spatafora J."/>
            <person name="Grigoriev I.V."/>
            <person name="Martin F.M."/>
            <person name="Pujade-Renaud V."/>
        </authorList>
    </citation>
    <scope>NUCLEOTIDE SEQUENCE [LARGE SCALE GENOMIC DNA]</scope>
    <source>
        <strain evidence="2 3">Philippines</strain>
    </source>
</reference>
<accession>A0A2T2NKQ0</accession>
<feature type="compositionally biased region" description="Acidic residues" evidence="1">
    <location>
        <begin position="414"/>
        <end position="424"/>
    </location>
</feature>
<name>A0A2T2NKQ0_CORCC</name>
<feature type="region of interest" description="Disordered" evidence="1">
    <location>
        <begin position="470"/>
        <end position="492"/>
    </location>
</feature>
<gene>
    <name evidence="2" type="ORF">BS50DRAFT_399047</name>
</gene>
<proteinExistence type="predicted"/>
<feature type="region of interest" description="Disordered" evidence="1">
    <location>
        <begin position="404"/>
        <end position="424"/>
    </location>
</feature>
<protein>
    <submittedName>
        <fullName evidence="2">Uncharacterized protein</fullName>
    </submittedName>
</protein>
<dbReference type="EMBL" id="KZ678136">
    <property type="protein sequence ID" value="PSN65846.1"/>
    <property type="molecule type" value="Genomic_DNA"/>
</dbReference>
<evidence type="ECO:0000313" key="3">
    <source>
        <dbReference type="Proteomes" id="UP000240883"/>
    </source>
</evidence>
<dbReference type="Proteomes" id="UP000240883">
    <property type="component" value="Unassembled WGS sequence"/>
</dbReference>